<name>A0AAE0VHR7_9BIVA</name>
<feature type="region of interest" description="Disordered" evidence="2">
    <location>
        <begin position="782"/>
        <end position="808"/>
    </location>
</feature>
<feature type="region of interest" description="Disordered" evidence="2">
    <location>
        <begin position="538"/>
        <end position="557"/>
    </location>
</feature>
<keyword evidence="5" id="KW-1185">Reference proteome</keyword>
<dbReference type="InterPro" id="IPR035969">
    <property type="entry name" value="Rab-GAP_TBC_sf"/>
</dbReference>
<dbReference type="FunFam" id="1.10.8.270:FF:000009">
    <property type="entry name" value="TBC1 domain family member 30"/>
    <property type="match status" value="1"/>
</dbReference>
<dbReference type="InterPro" id="IPR032738">
    <property type="entry name" value="Tbc1d30_C"/>
</dbReference>
<dbReference type="Pfam" id="PF15733">
    <property type="entry name" value="DUF4682"/>
    <property type="match status" value="1"/>
</dbReference>
<gene>
    <name evidence="4" type="ORF">CHS0354_035662</name>
</gene>
<proteinExistence type="predicted"/>
<accession>A0AAE0VHR7</accession>
<feature type="compositionally biased region" description="Polar residues" evidence="2">
    <location>
        <begin position="74"/>
        <end position="85"/>
    </location>
</feature>
<feature type="region of interest" description="Disordered" evidence="2">
    <location>
        <begin position="968"/>
        <end position="1001"/>
    </location>
</feature>
<dbReference type="PROSITE" id="PS50086">
    <property type="entry name" value="TBC_RABGAP"/>
    <property type="match status" value="1"/>
</dbReference>
<comment type="caution">
    <text evidence="4">The sequence shown here is derived from an EMBL/GenBank/DDBJ whole genome shotgun (WGS) entry which is preliminary data.</text>
</comment>
<dbReference type="Gene3D" id="1.10.472.80">
    <property type="entry name" value="Ypt/Rab-GAP domain of gyp1p, domain 3"/>
    <property type="match status" value="1"/>
</dbReference>
<evidence type="ECO:0000313" key="5">
    <source>
        <dbReference type="Proteomes" id="UP001195483"/>
    </source>
</evidence>
<feature type="domain" description="Rab-GAP TBC" evidence="3">
    <location>
        <begin position="249"/>
        <end position="457"/>
    </location>
</feature>
<dbReference type="PANTHER" id="PTHR13399:SF4">
    <property type="entry name" value="TBC1 DOMAIN FAMILY MEMBER 30"/>
    <property type="match status" value="1"/>
</dbReference>
<feature type="region of interest" description="Disordered" evidence="2">
    <location>
        <begin position="1123"/>
        <end position="1151"/>
    </location>
</feature>
<feature type="compositionally biased region" description="Basic and acidic residues" evidence="2">
    <location>
        <begin position="790"/>
        <end position="803"/>
    </location>
</feature>
<sequence>MDVLRTLPIGKGLLQDDITNLPDQVTCPVRNSAHIQTPPHIRFPHESVSHSRMSSSDSARIDLYPDDVAKSGYGENNSNDTPTHSDLSRLERHPSIVDGLLFEIYDRWHDCRRDSFDSDTFTECSSTSEVMHWRKSSCYQTEGEGRNEGRLHRALLESQSLSSLKNLASEIQRRVSQISARLVQQLKRRDRRLAKLQQSFDIVTAVLQASSLKRQIDTRMRFSIEPPLGKSAFDQWKDAMKAVARLPLGIPDEFRKTVWLSLADSHISELKIDWEKTVRFAFNDKSNPDDNKLGLQIVKDLHRTGCSGFSGQDNEEERALLKRVLLAYARWNKHVGYCQGFNVIAALILEVMNRKEDDALKVMIYLVDHVLPQSYFSNNLRALSVDMAVFRDLLRITNIKLSRHLDYLQHAQDQTTGGCYEPPLTNVFTMQWFLTLFATCLPKATVLRVWDSILLEGSEILLRTALVIWGKLARRIVTVSTADEFYTLMGDLTQEMLEGKKLDADSMIKNIYSLVPFPFPQLIELREKYTYNIRPFTSSTTTSSKKRSSSLAYSDEDEFDEEDMEAITCFTGILATPPTKGKVAGLDGDQRAGIVPDISALGPGAYGIGNEPSIISGVPAYMERMTTDISALKKQYQKLRQRQTQAHIILTAASARVKAVGPNIETPTAMNHLFVGKHDSKGRNRLVAEGPRIAPVFPTPTFASVNPQKVNVTQGLAVVETKKKWMMKIKGKTELKGSQCTSPVHSPTKEYAKQLGSNPNIDCVQKSTENIGKELNSELANSSKLCSDSISEKSPKEDNEPRMDSCPLQSSVKEQEFIPGPISACSPPGQGKNSPCREKPSTVPCSQFMNCNSDVPRNPSTTSQKYQDILCSPDNNPTKKVKLKDLAKFYSESQKLVDGKKNGVACNSEEKCTIISNTGLENSNGNISEQILGTAKSYDSSYQTSGTAKYDDSSYQISATAKYDKSSYQTSGSAKYDDSTNQTSGSAKYYDSSYQTSGSAKYYDPSYQTSGSAKYDDSDYQNIMIVSRASNCADAQVIEGNPEALSSGNIECNSCARDSSENAQTQILYSPLQDTDIYTAHTQDIEQQADKKEINIQGHPLNQESEKCPNVLPAQSIIKQVEPESKSLPWGIEESSSGTKNCSDTTIGSEMPVSESDMMTCTESIPECHKQISGNGDMEGEEQESSITWSSLSLVKARTMLRAADSLSKDIIITRLKGSSFSGMESEKEMEKILLTKTMSDSGKPEELQPVTKAYSGSTELTKSVVTPNSIDSDSGSEVFVSSDHIHQSKSFQQYYSNKRSMSATLSGALDNHQPKSCPSSKPFNPFPIKHVNQNRARTGVKLGLYKMSTLEEFEKNIRQPLWGK</sequence>
<dbReference type="Proteomes" id="UP001195483">
    <property type="component" value="Unassembled WGS sequence"/>
</dbReference>
<dbReference type="Pfam" id="PF00566">
    <property type="entry name" value="RabGAP-TBC"/>
    <property type="match status" value="1"/>
</dbReference>
<feature type="compositionally biased region" description="Polar residues" evidence="2">
    <location>
        <begin position="968"/>
        <end position="999"/>
    </location>
</feature>
<evidence type="ECO:0000259" key="3">
    <source>
        <dbReference type="PROSITE" id="PS50086"/>
    </source>
</evidence>
<reference evidence="4" key="3">
    <citation type="submission" date="2023-05" db="EMBL/GenBank/DDBJ databases">
        <authorList>
            <person name="Smith C.H."/>
        </authorList>
    </citation>
    <scope>NUCLEOTIDE SEQUENCE</scope>
    <source>
        <strain evidence="4">CHS0354</strain>
        <tissue evidence="4">Mantle</tissue>
    </source>
</reference>
<dbReference type="SMART" id="SM00164">
    <property type="entry name" value="TBC"/>
    <property type="match status" value="1"/>
</dbReference>
<dbReference type="InterPro" id="IPR000195">
    <property type="entry name" value="Rab-GAP-TBC_dom"/>
</dbReference>
<protein>
    <recommendedName>
        <fullName evidence="1">TBC1 domain family member 30</fullName>
    </recommendedName>
</protein>
<feature type="region of interest" description="Disordered" evidence="2">
    <location>
        <begin position="1308"/>
        <end position="1327"/>
    </location>
</feature>
<reference evidence="4" key="2">
    <citation type="journal article" date="2021" name="Genome Biol. Evol.">
        <title>Developing a high-quality reference genome for a parasitic bivalve with doubly uniparental inheritance (Bivalvia: Unionida).</title>
        <authorList>
            <person name="Smith C.H."/>
        </authorList>
    </citation>
    <scope>NUCLEOTIDE SEQUENCE</scope>
    <source>
        <strain evidence="4">CHS0354</strain>
        <tissue evidence="4">Mantle</tissue>
    </source>
</reference>
<evidence type="ECO:0000313" key="4">
    <source>
        <dbReference type="EMBL" id="KAK3578758.1"/>
    </source>
</evidence>
<feature type="region of interest" description="Disordered" evidence="2">
    <location>
        <begin position="35"/>
        <end position="90"/>
    </location>
</feature>
<dbReference type="PANTHER" id="PTHR13399">
    <property type="entry name" value="TRANSLOCON-ASSOCIATED PROTEIN TRAP , GAMMA SUBUNIT"/>
    <property type="match status" value="1"/>
</dbReference>
<dbReference type="EMBL" id="JAEAOA010002081">
    <property type="protein sequence ID" value="KAK3578758.1"/>
    <property type="molecule type" value="Genomic_DNA"/>
</dbReference>
<feature type="compositionally biased region" description="Polar residues" evidence="2">
    <location>
        <begin position="1134"/>
        <end position="1148"/>
    </location>
</feature>
<dbReference type="SUPFAM" id="SSF47923">
    <property type="entry name" value="Ypt/Rab-GAP domain of gyp1p"/>
    <property type="match status" value="2"/>
</dbReference>
<dbReference type="GO" id="GO:0005783">
    <property type="term" value="C:endoplasmic reticulum"/>
    <property type="evidence" value="ECO:0007669"/>
    <property type="project" value="TreeGrafter"/>
</dbReference>
<dbReference type="FunFam" id="1.10.472.80:FF:000011">
    <property type="entry name" value="TBC1 domain family member 30"/>
    <property type="match status" value="1"/>
</dbReference>
<reference evidence="4" key="1">
    <citation type="journal article" date="2021" name="Genome Biol. Evol.">
        <title>A High-Quality Reference Genome for a Parasitic Bivalve with Doubly Uniparental Inheritance (Bivalvia: Unionida).</title>
        <authorList>
            <person name="Smith C.H."/>
        </authorList>
    </citation>
    <scope>NUCLEOTIDE SEQUENCE</scope>
    <source>
        <strain evidence="4">CHS0354</strain>
    </source>
</reference>
<dbReference type="Gene3D" id="1.10.8.270">
    <property type="entry name" value="putative rabgap domain of human tbc1 domain family member 14 like domains"/>
    <property type="match status" value="1"/>
</dbReference>
<evidence type="ECO:0000256" key="2">
    <source>
        <dbReference type="SAM" id="MobiDB-lite"/>
    </source>
</evidence>
<organism evidence="4 5">
    <name type="scientific">Potamilus streckersoni</name>
    <dbReference type="NCBI Taxonomy" id="2493646"/>
    <lineage>
        <taxon>Eukaryota</taxon>
        <taxon>Metazoa</taxon>
        <taxon>Spiralia</taxon>
        <taxon>Lophotrochozoa</taxon>
        <taxon>Mollusca</taxon>
        <taxon>Bivalvia</taxon>
        <taxon>Autobranchia</taxon>
        <taxon>Heteroconchia</taxon>
        <taxon>Palaeoheterodonta</taxon>
        <taxon>Unionida</taxon>
        <taxon>Unionoidea</taxon>
        <taxon>Unionidae</taxon>
        <taxon>Ambleminae</taxon>
        <taxon>Lampsilini</taxon>
        <taxon>Potamilus</taxon>
    </lineage>
</organism>
<evidence type="ECO:0000256" key="1">
    <source>
        <dbReference type="ARBA" id="ARBA00067508"/>
    </source>
</evidence>